<dbReference type="EMBL" id="BART01012331">
    <property type="protein sequence ID" value="GAG79654.1"/>
    <property type="molecule type" value="Genomic_DNA"/>
</dbReference>
<dbReference type="InterPro" id="IPR056908">
    <property type="entry name" value="Gp80-like"/>
</dbReference>
<dbReference type="AlphaFoldDB" id="X1ACL6"/>
<gene>
    <name evidence="1" type="ORF">S01H4_25793</name>
</gene>
<proteinExistence type="predicted"/>
<accession>X1ACL6</accession>
<reference evidence="1" key="1">
    <citation type="journal article" date="2014" name="Front. Microbiol.">
        <title>High frequency of phylogenetically diverse reductive dehalogenase-homologous genes in deep subseafloor sedimentary metagenomes.</title>
        <authorList>
            <person name="Kawai M."/>
            <person name="Futagami T."/>
            <person name="Toyoda A."/>
            <person name="Takaki Y."/>
            <person name="Nishi S."/>
            <person name="Hori S."/>
            <person name="Arai W."/>
            <person name="Tsubouchi T."/>
            <person name="Morono Y."/>
            <person name="Uchiyama I."/>
            <person name="Ito T."/>
            <person name="Fujiyama A."/>
            <person name="Inagaki F."/>
            <person name="Takami H."/>
        </authorList>
    </citation>
    <scope>NUCLEOTIDE SEQUENCE</scope>
    <source>
        <strain evidence="1">Expedition CK06-06</strain>
    </source>
</reference>
<protein>
    <submittedName>
        <fullName evidence="1">Uncharacterized protein</fullName>
    </submittedName>
</protein>
<dbReference type="Pfam" id="PF23140">
    <property type="entry name" value="Gp80"/>
    <property type="match status" value="1"/>
</dbReference>
<comment type="caution">
    <text evidence="1">The sequence shown here is derived from an EMBL/GenBank/DDBJ whole genome shotgun (WGS) entry which is preliminary data.</text>
</comment>
<evidence type="ECO:0000313" key="1">
    <source>
        <dbReference type="EMBL" id="GAG79654.1"/>
    </source>
</evidence>
<organism evidence="1">
    <name type="scientific">marine sediment metagenome</name>
    <dbReference type="NCBI Taxonomy" id="412755"/>
    <lineage>
        <taxon>unclassified sequences</taxon>
        <taxon>metagenomes</taxon>
        <taxon>ecological metagenomes</taxon>
    </lineage>
</organism>
<feature type="non-terminal residue" evidence="1">
    <location>
        <position position="1"/>
    </location>
</feature>
<name>X1ACL6_9ZZZZ</name>
<sequence>GGGTEVSGGSYARQLAGLSEATGSGGTTSNAAEIAFPTATANWGTVTHVALMDAVTSGNMIMWSALDAEKTVNDGDTFKINATELDITIA</sequence>